<feature type="transmembrane region" description="Helical" evidence="6">
    <location>
        <begin position="124"/>
        <end position="142"/>
    </location>
</feature>
<dbReference type="GO" id="GO:0022857">
    <property type="term" value="F:transmembrane transporter activity"/>
    <property type="evidence" value="ECO:0007669"/>
    <property type="project" value="InterPro"/>
</dbReference>
<dbReference type="Proteomes" id="UP000251558">
    <property type="component" value="Unassembled WGS sequence"/>
</dbReference>
<organism evidence="7 8">
    <name type="scientific">Mesorhizobium hawassense</name>
    <dbReference type="NCBI Taxonomy" id="1209954"/>
    <lineage>
        <taxon>Bacteria</taxon>
        <taxon>Pseudomonadati</taxon>
        <taxon>Pseudomonadota</taxon>
        <taxon>Alphaproteobacteria</taxon>
        <taxon>Hyphomicrobiales</taxon>
        <taxon>Phyllobacteriaceae</taxon>
        <taxon>Mesorhizobium</taxon>
    </lineage>
</organism>
<evidence type="ECO:0000256" key="2">
    <source>
        <dbReference type="ARBA" id="ARBA00022475"/>
    </source>
</evidence>
<dbReference type="GO" id="GO:0005886">
    <property type="term" value="C:plasma membrane"/>
    <property type="evidence" value="ECO:0007669"/>
    <property type="project" value="UniProtKB-SubCell"/>
</dbReference>
<dbReference type="SUPFAM" id="SSF103481">
    <property type="entry name" value="Multidrug resistance efflux transporter EmrE"/>
    <property type="match status" value="1"/>
</dbReference>
<dbReference type="Gene3D" id="1.10.3730.20">
    <property type="match status" value="1"/>
</dbReference>
<comment type="caution">
    <text evidence="7">The sequence shown here is derived from an EMBL/GenBank/DDBJ whole genome shotgun (WGS) entry which is preliminary data.</text>
</comment>
<accession>A0A330HYF2</accession>
<evidence type="ECO:0000256" key="6">
    <source>
        <dbReference type="SAM" id="Phobius"/>
    </source>
</evidence>
<comment type="subcellular location">
    <subcellularLocation>
        <location evidence="1">Cell membrane</location>
        <topology evidence="1">Multi-pass membrane protein</topology>
    </subcellularLocation>
</comment>
<reference evidence="7 8" key="2">
    <citation type="submission" date="2018-07" db="EMBL/GenBank/DDBJ databases">
        <title>Diversity of Mesorhizobium strains in Brazil.</title>
        <authorList>
            <person name="Helene L.C.F."/>
            <person name="Dall'Agnol R."/>
            <person name="Delamuta J.R.M."/>
            <person name="Hungria M."/>
        </authorList>
    </citation>
    <scope>NUCLEOTIDE SEQUENCE [LARGE SCALE GENOMIC DNA]</scope>
    <source>
        <strain evidence="7 8">AC99b</strain>
    </source>
</reference>
<keyword evidence="3 6" id="KW-0812">Transmembrane</keyword>
<keyword evidence="4 6" id="KW-1133">Transmembrane helix</keyword>
<evidence type="ECO:0000256" key="1">
    <source>
        <dbReference type="ARBA" id="ARBA00004651"/>
    </source>
</evidence>
<keyword evidence="2" id="KW-1003">Cell membrane</keyword>
<feature type="transmembrane region" description="Helical" evidence="6">
    <location>
        <begin position="98"/>
        <end position="118"/>
    </location>
</feature>
<feature type="transmembrane region" description="Helical" evidence="6">
    <location>
        <begin position="71"/>
        <end position="91"/>
    </location>
</feature>
<sequence length="145" mass="15655">MLQSRSCGAADSRGWRDKLDNRAIGITLIVAAVFLLTMAQIIIKSRLTEHGAVPFSLAEGWPYLLGLLGDWRVWLGGFGLVASSVLWYAGISRIPLSLGFPFAALAYPLVFAGSVLFLHERFSWQSLAGNGLIVLGVVLAATRLP</sequence>
<gene>
    <name evidence="7" type="ORF">DPM33_01380</name>
</gene>
<name>A0A330HYF2_9HYPH</name>
<dbReference type="EMBL" id="QMBP01000001">
    <property type="protein sequence ID" value="RAZ92580.1"/>
    <property type="molecule type" value="Genomic_DNA"/>
</dbReference>
<evidence type="ECO:0000256" key="3">
    <source>
        <dbReference type="ARBA" id="ARBA00022692"/>
    </source>
</evidence>
<evidence type="ECO:0000313" key="7">
    <source>
        <dbReference type="EMBL" id="RAZ92580.1"/>
    </source>
</evidence>
<proteinExistence type="predicted"/>
<dbReference type="OrthoDB" id="8078101at2"/>
<evidence type="ECO:0000256" key="4">
    <source>
        <dbReference type="ARBA" id="ARBA00022989"/>
    </source>
</evidence>
<dbReference type="InterPro" id="IPR037185">
    <property type="entry name" value="EmrE-like"/>
</dbReference>
<dbReference type="AlphaFoldDB" id="A0A330HYF2"/>
<keyword evidence="5 6" id="KW-0472">Membrane</keyword>
<dbReference type="InterPro" id="IPR000390">
    <property type="entry name" value="Small_drug/metabolite_transptr"/>
</dbReference>
<keyword evidence="8" id="KW-1185">Reference proteome</keyword>
<evidence type="ECO:0008006" key="9">
    <source>
        <dbReference type="Google" id="ProtNLM"/>
    </source>
</evidence>
<feature type="transmembrane region" description="Helical" evidence="6">
    <location>
        <begin position="23"/>
        <end position="43"/>
    </location>
</feature>
<evidence type="ECO:0000313" key="8">
    <source>
        <dbReference type="Proteomes" id="UP000251558"/>
    </source>
</evidence>
<protein>
    <recommendedName>
        <fullName evidence="9">EamA domain-containing protein</fullName>
    </recommendedName>
</protein>
<dbReference type="PANTHER" id="PTHR30561:SF9">
    <property type="entry name" value="4-AMINO-4-DEOXY-L-ARABINOSE-PHOSPHOUNDECAPRENOL FLIPPASE SUBUNIT ARNF-RELATED"/>
    <property type="match status" value="1"/>
</dbReference>
<reference evidence="8" key="1">
    <citation type="submission" date="2018-06" db="EMBL/GenBank/DDBJ databases">
        <authorList>
            <person name="Helene L.C."/>
            <person name="Dall'Agnol R."/>
            <person name="Delamuta J.R."/>
            <person name="Hungria M."/>
        </authorList>
    </citation>
    <scope>NUCLEOTIDE SEQUENCE [LARGE SCALE GENOMIC DNA]</scope>
    <source>
        <strain evidence="8">AC99b</strain>
    </source>
</reference>
<dbReference type="PANTHER" id="PTHR30561">
    <property type="entry name" value="SMR FAMILY PROTON-DEPENDENT DRUG EFFLUX TRANSPORTER SUGE"/>
    <property type="match status" value="1"/>
</dbReference>
<evidence type="ECO:0000256" key="5">
    <source>
        <dbReference type="ARBA" id="ARBA00023136"/>
    </source>
</evidence>